<dbReference type="EMBL" id="JBEPAZ010000004">
    <property type="protein sequence ID" value="MER6427593.1"/>
    <property type="molecule type" value="Genomic_DNA"/>
</dbReference>
<gene>
    <name evidence="2" type="ORF">ABT272_07575</name>
</gene>
<comment type="caution">
    <text evidence="2">The sequence shown here is derived from an EMBL/GenBank/DDBJ whole genome shotgun (WGS) entry which is preliminary data.</text>
</comment>
<feature type="chain" id="PRO_5045217090" description="Lipoprotein" evidence="1">
    <location>
        <begin position="23"/>
        <end position="168"/>
    </location>
</feature>
<evidence type="ECO:0000256" key="1">
    <source>
        <dbReference type="SAM" id="SignalP"/>
    </source>
</evidence>
<dbReference type="PROSITE" id="PS51257">
    <property type="entry name" value="PROKAR_LIPOPROTEIN"/>
    <property type="match status" value="1"/>
</dbReference>
<organism evidence="2 3">
    <name type="scientific">Streptomyces sp. 900105245</name>
    <dbReference type="NCBI Taxonomy" id="3154379"/>
    <lineage>
        <taxon>Bacteria</taxon>
        <taxon>Bacillati</taxon>
        <taxon>Actinomycetota</taxon>
        <taxon>Actinomycetes</taxon>
        <taxon>Kitasatosporales</taxon>
        <taxon>Streptomycetaceae</taxon>
        <taxon>Streptomyces</taxon>
    </lineage>
</organism>
<dbReference type="RefSeq" id="WP_352063064.1">
    <property type="nucleotide sequence ID" value="NZ_JBEPAZ010000004.1"/>
</dbReference>
<dbReference type="Proteomes" id="UP001470023">
    <property type="component" value="Unassembled WGS sequence"/>
</dbReference>
<reference evidence="2 3" key="1">
    <citation type="submission" date="2024-06" db="EMBL/GenBank/DDBJ databases">
        <title>The Natural Products Discovery Center: Release of the First 8490 Sequenced Strains for Exploring Actinobacteria Biosynthetic Diversity.</title>
        <authorList>
            <person name="Kalkreuter E."/>
            <person name="Kautsar S.A."/>
            <person name="Yang D."/>
            <person name="Bader C.D."/>
            <person name="Teijaro C.N."/>
            <person name="Fluegel L."/>
            <person name="Davis C.M."/>
            <person name="Simpson J.R."/>
            <person name="Lauterbach L."/>
            <person name="Steele A.D."/>
            <person name="Gui C."/>
            <person name="Meng S."/>
            <person name="Li G."/>
            <person name="Viehrig K."/>
            <person name="Ye F."/>
            <person name="Su P."/>
            <person name="Kiefer A.F."/>
            <person name="Nichols A."/>
            <person name="Cepeda A.J."/>
            <person name="Yan W."/>
            <person name="Fan B."/>
            <person name="Jiang Y."/>
            <person name="Adhikari A."/>
            <person name="Zheng C.-J."/>
            <person name="Schuster L."/>
            <person name="Cowan T.M."/>
            <person name="Smanski M.J."/>
            <person name="Chevrette M.G."/>
            <person name="De Carvalho L.P.S."/>
            <person name="Shen B."/>
        </authorList>
    </citation>
    <scope>NUCLEOTIDE SEQUENCE [LARGE SCALE GENOMIC DNA]</scope>
    <source>
        <strain evidence="2 3">NPDC001166</strain>
    </source>
</reference>
<protein>
    <recommendedName>
        <fullName evidence="4">Lipoprotein</fullName>
    </recommendedName>
</protein>
<evidence type="ECO:0000313" key="3">
    <source>
        <dbReference type="Proteomes" id="UP001470023"/>
    </source>
</evidence>
<evidence type="ECO:0008006" key="4">
    <source>
        <dbReference type="Google" id="ProtNLM"/>
    </source>
</evidence>
<proteinExistence type="predicted"/>
<sequence length="168" mass="16210">MTGNWTRGAVGTALALAVTVGAAGCSDNSGTPSTGSSKAASAASKAASAASSLASQGTDALASATAEAKRKLDEAKGGVKAKDDVSLGSATIGGDGKATVKVTAKNTADAAKSFAVQVNFTDTSGNLLDVTVVKISDVAPGASGDGTATSNRKLTGQVKADVATALRY</sequence>
<evidence type="ECO:0000313" key="2">
    <source>
        <dbReference type="EMBL" id="MER6427593.1"/>
    </source>
</evidence>
<name>A0ABV1U1J0_9ACTN</name>
<keyword evidence="3" id="KW-1185">Reference proteome</keyword>
<keyword evidence="1" id="KW-0732">Signal</keyword>
<accession>A0ABV1U1J0</accession>
<feature type="signal peptide" evidence="1">
    <location>
        <begin position="1"/>
        <end position="22"/>
    </location>
</feature>